<dbReference type="EMBL" id="JAFBBK010000001">
    <property type="protein sequence ID" value="MBM7414592.1"/>
    <property type="molecule type" value="Genomic_DNA"/>
</dbReference>
<dbReference type="InterPro" id="IPR029069">
    <property type="entry name" value="HotDog_dom_sf"/>
</dbReference>
<evidence type="ECO:0000313" key="4">
    <source>
        <dbReference type="Proteomes" id="UP000703038"/>
    </source>
</evidence>
<gene>
    <name evidence="3" type="ORF">JOE42_001325</name>
</gene>
<name>A0ABS2KRL3_9NOCA</name>
<dbReference type="InterPro" id="IPR042171">
    <property type="entry name" value="Acyl-CoA_hotdog"/>
</dbReference>
<feature type="domain" description="Acyl-CoA thioesterase-like N-terminal HotDog" evidence="1">
    <location>
        <begin position="24"/>
        <end position="110"/>
    </location>
</feature>
<evidence type="ECO:0008006" key="5">
    <source>
        <dbReference type="Google" id="ProtNLM"/>
    </source>
</evidence>
<dbReference type="InterPro" id="IPR049449">
    <property type="entry name" value="TesB_ACOT8-like_N"/>
</dbReference>
<comment type="caution">
    <text evidence="3">The sequence shown here is derived from an EMBL/GenBank/DDBJ whole genome shotgun (WGS) entry which is preliminary data.</text>
</comment>
<evidence type="ECO:0000259" key="2">
    <source>
        <dbReference type="Pfam" id="PF20789"/>
    </source>
</evidence>
<accession>A0ABS2KRL3</accession>
<reference evidence="3 4" key="1">
    <citation type="submission" date="2021-01" db="EMBL/GenBank/DDBJ databases">
        <title>Genomics of switchgrass bacterial isolates.</title>
        <authorList>
            <person name="Shade A."/>
        </authorList>
    </citation>
    <scope>NUCLEOTIDE SEQUENCE [LARGE SCALE GENOMIC DNA]</scope>
    <source>
        <strain evidence="3 4">PvP111</strain>
    </source>
</reference>
<proteinExistence type="predicted"/>
<keyword evidence="4" id="KW-1185">Reference proteome</keyword>
<sequence length="267" mass="28591">MNEDALFVRVEGTDRYRATRLTTSVWAETMQHGAPPSALLARALEQCSPVPGTRLARVTMEILGPVPVGELTVQARVERPGRRVAMLSADLVTDLPDGSSRAVARATAWRVAMTDTSAAAQTLDSPLVPGPDESEAGWAFPDHWHGGFLDSLEFRGARTVTASEPGRVWARPRYPVVAGEQTSPIVGLFAVADIANGVAALLDPTEWTFLNTDLTVQIVREPVGEWVGVQARTAIGDDGIGLCTSTLYDATGAVGRTFQTLEVRARS</sequence>
<dbReference type="InterPro" id="IPR049450">
    <property type="entry name" value="ACOT8-like_C"/>
</dbReference>
<dbReference type="Pfam" id="PF13622">
    <property type="entry name" value="4HBT_3"/>
    <property type="match status" value="1"/>
</dbReference>
<dbReference type="Pfam" id="PF20789">
    <property type="entry name" value="4HBT_3C"/>
    <property type="match status" value="1"/>
</dbReference>
<protein>
    <recommendedName>
        <fullName evidence="5">Thioesterase family protein</fullName>
    </recommendedName>
</protein>
<feature type="domain" description="Acyl-CoA thioesterase-like C-terminal" evidence="2">
    <location>
        <begin position="139"/>
        <end position="261"/>
    </location>
</feature>
<dbReference type="Proteomes" id="UP000703038">
    <property type="component" value="Unassembled WGS sequence"/>
</dbReference>
<evidence type="ECO:0000259" key="1">
    <source>
        <dbReference type="Pfam" id="PF13622"/>
    </source>
</evidence>
<evidence type="ECO:0000313" key="3">
    <source>
        <dbReference type="EMBL" id="MBM7414592.1"/>
    </source>
</evidence>
<organism evidence="3 4">
    <name type="scientific">Rhodococcoides corynebacterioides</name>
    <dbReference type="NCBI Taxonomy" id="53972"/>
    <lineage>
        <taxon>Bacteria</taxon>
        <taxon>Bacillati</taxon>
        <taxon>Actinomycetota</taxon>
        <taxon>Actinomycetes</taxon>
        <taxon>Mycobacteriales</taxon>
        <taxon>Nocardiaceae</taxon>
        <taxon>Rhodococcoides</taxon>
    </lineage>
</organism>
<dbReference type="Gene3D" id="2.40.160.210">
    <property type="entry name" value="Acyl-CoA thioesterase, double hotdog domain"/>
    <property type="match status" value="1"/>
</dbReference>
<dbReference type="RefSeq" id="WP_307806183.1">
    <property type="nucleotide sequence ID" value="NZ_JAFBBK010000001.1"/>
</dbReference>
<dbReference type="SUPFAM" id="SSF54637">
    <property type="entry name" value="Thioesterase/thiol ester dehydrase-isomerase"/>
    <property type="match status" value="2"/>
</dbReference>